<evidence type="ECO:0000313" key="1">
    <source>
        <dbReference type="EMBL" id="KAI4325177.1"/>
    </source>
</evidence>
<proteinExistence type="predicted"/>
<name>A0ACB9MM32_9MYRT</name>
<reference evidence="2" key="1">
    <citation type="journal article" date="2023" name="Front. Plant Sci.">
        <title>Chromosomal-level genome assembly of Melastoma candidum provides insights into trichome evolution.</title>
        <authorList>
            <person name="Zhong Y."/>
            <person name="Wu W."/>
            <person name="Sun C."/>
            <person name="Zou P."/>
            <person name="Liu Y."/>
            <person name="Dai S."/>
            <person name="Zhou R."/>
        </authorList>
    </citation>
    <scope>NUCLEOTIDE SEQUENCE [LARGE SCALE GENOMIC DNA]</scope>
</reference>
<keyword evidence="2" id="KW-1185">Reference proteome</keyword>
<protein>
    <submittedName>
        <fullName evidence="1">Uncharacterized protein</fullName>
    </submittedName>
</protein>
<dbReference type="Proteomes" id="UP001057402">
    <property type="component" value="Chromosome 9"/>
</dbReference>
<accession>A0ACB9MM32</accession>
<evidence type="ECO:0000313" key="2">
    <source>
        <dbReference type="Proteomes" id="UP001057402"/>
    </source>
</evidence>
<gene>
    <name evidence="1" type="ORF">MLD38_030596</name>
</gene>
<organism evidence="1 2">
    <name type="scientific">Melastoma candidum</name>
    <dbReference type="NCBI Taxonomy" id="119954"/>
    <lineage>
        <taxon>Eukaryota</taxon>
        <taxon>Viridiplantae</taxon>
        <taxon>Streptophyta</taxon>
        <taxon>Embryophyta</taxon>
        <taxon>Tracheophyta</taxon>
        <taxon>Spermatophyta</taxon>
        <taxon>Magnoliopsida</taxon>
        <taxon>eudicotyledons</taxon>
        <taxon>Gunneridae</taxon>
        <taxon>Pentapetalae</taxon>
        <taxon>rosids</taxon>
        <taxon>malvids</taxon>
        <taxon>Myrtales</taxon>
        <taxon>Melastomataceae</taxon>
        <taxon>Melastomatoideae</taxon>
        <taxon>Melastomateae</taxon>
        <taxon>Melastoma</taxon>
    </lineage>
</organism>
<sequence>MQPQVISTGSSGKGMTVLDEFVHGFPSEGLSVVSYKWWKSDNPQGGKSDITVIDVDEVSSTGEVAGPGRSSDEDKRNTSSSPSPQGPQLLKSIRKRAVTEGREARKLGVFRGWPGREISKKEKVLLLGIFQSSLPEGWLKS</sequence>
<comment type="caution">
    <text evidence="1">The sequence shown here is derived from an EMBL/GenBank/DDBJ whole genome shotgun (WGS) entry which is preliminary data.</text>
</comment>
<dbReference type="EMBL" id="CM042888">
    <property type="protein sequence ID" value="KAI4325177.1"/>
    <property type="molecule type" value="Genomic_DNA"/>
</dbReference>